<accession>A0ABN9X8C6</accession>
<evidence type="ECO:0000313" key="4">
    <source>
        <dbReference type="Proteomes" id="UP001189429"/>
    </source>
</evidence>
<name>A0ABN9X8C6_9DINO</name>
<gene>
    <name evidence="3" type="ORF">PCOR1329_LOCUS73946</name>
</gene>
<dbReference type="SUPFAM" id="SSF51445">
    <property type="entry name" value="(Trans)glycosidases"/>
    <property type="match status" value="1"/>
</dbReference>
<reference evidence="3" key="1">
    <citation type="submission" date="2023-10" db="EMBL/GenBank/DDBJ databases">
        <authorList>
            <person name="Chen Y."/>
            <person name="Shah S."/>
            <person name="Dougan E. K."/>
            <person name="Thang M."/>
            <person name="Chan C."/>
        </authorList>
    </citation>
    <scope>NUCLEOTIDE SEQUENCE [LARGE SCALE GENOMIC DNA]</scope>
</reference>
<organism evidence="3 4">
    <name type="scientific">Prorocentrum cordatum</name>
    <dbReference type="NCBI Taxonomy" id="2364126"/>
    <lineage>
        <taxon>Eukaryota</taxon>
        <taxon>Sar</taxon>
        <taxon>Alveolata</taxon>
        <taxon>Dinophyceae</taxon>
        <taxon>Prorocentrales</taxon>
        <taxon>Prorocentraceae</taxon>
        <taxon>Prorocentrum</taxon>
    </lineage>
</organism>
<dbReference type="Proteomes" id="UP001189429">
    <property type="component" value="Unassembled WGS sequence"/>
</dbReference>
<protein>
    <submittedName>
        <fullName evidence="3">Uncharacterized protein</fullName>
    </submittedName>
</protein>
<comment type="caution">
    <text evidence="3">The sequence shown here is derived from an EMBL/GenBank/DDBJ whole genome shotgun (WGS) entry which is preliminary data.</text>
</comment>
<keyword evidence="4" id="KW-1185">Reference proteome</keyword>
<feature type="region of interest" description="Disordered" evidence="1">
    <location>
        <begin position="487"/>
        <end position="589"/>
    </location>
</feature>
<dbReference type="InterPro" id="IPR017853">
    <property type="entry name" value="GH"/>
</dbReference>
<evidence type="ECO:0000256" key="1">
    <source>
        <dbReference type="SAM" id="MobiDB-lite"/>
    </source>
</evidence>
<dbReference type="Gene3D" id="3.20.20.80">
    <property type="entry name" value="Glycosidases"/>
    <property type="match status" value="1"/>
</dbReference>
<feature type="signal peptide" evidence="2">
    <location>
        <begin position="1"/>
        <end position="43"/>
    </location>
</feature>
<feature type="chain" id="PRO_5045862953" evidence="2">
    <location>
        <begin position="44"/>
        <end position="724"/>
    </location>
</feature>
<feature type="compositionally biased region" description="Basic residues" evidence="1">
    <location>
        <begin position="506"/>
        <end position="547"/>
    </location>
</feature>
<keyword evidence="2" id="KW-0732">Signal</keyword>
<feature type="compositionally biased region" description="Pro residues" evidence="1">
    <location>
        <begin position="495"/>
        <end position="505"/>
    </location>
</feature>
<proteinExistence type="predicted"/>
<sequence>MNSTLSSCAFPTGRGPGWAGMAVGAAAAARFVALAAALQAARAWECRSDVDLGQVSLGTAKGLAMDDTTLRWCSQNVPKVWPNADTAPVSYLRLFKAWDPLWEESDRSAAWDNLKAYCESNGVRVLFGTPLSCDEDDDDQHWEWTKELMLLLGEEHIMGLGIGNELELLQYKGGNVTEECVERIWDGGYLWQRFTAIVSELDAMGMDSVPVTSVFTGAALAGDGNEAKPFMEEPGKALVTTFLRNATEAYGWRYTFTWNLYPYFDPNLPLDAGSDSTCNDALDFAACWGQDCAMASTTRYARWLQFLLTGYKNHTVWIGETGWSFPKSVTLTTPLADCEDWSSMETFQTFYEGFLQWDLTIDVNGDWPPVDAAFWFTIRDSMQFGYPESFGLVDSCAAPDCKLSSQGFQVAAYENFSAPDGTACLGPALFEGFAENGRDECQDRCTQIPSCAFYSFWNSTEWCRLTADCCPVVDGDPVVAVYARQTENTTEACPTPAPPTAPTPLRPRRRPQRRRPHRRPRRRRPLPRPHRQRRPTCRPPRLRRTRPPSRTGRREAGARSAPRPCSLRRRQCRRPVFSHSSPSSQYTPEEGELGLRCCRLPSCRRGGDLVAGVQDGTPTPGASGPWEGSWDRFRAAAVSACPAPPNAQGHTLSGSPPNRSSTLCRLPTCRIGHGIQTPSSSFALRASQSSLRAGGVLACRTLARQMLARRVRAREDVNIVMWSF</sequence>
<evidence type="ECO:0000256" key="2">
    <source>
        <dbReference type="SAM" id="SignalP"/>
    </source>
</evidence>
<feature type="compositionally biased region" description="Polar residues" evidence="1">
    <location>
        <begin position="578"/>
        <end position="587"/>
    </location>
</feature>
<evidence type="ECO:0000313" key="3">
    <source>
        <dbReference type="EMBL" id="CAK0895093.1"/>
    </source>
</evidence>
<dbReference type="EMBL" id="CAUYUJ010019989">
    <property type="protein sequence ID" value="CAK0895093.1"/>
    <property type="molecule type" value="Genomic_DNA"/>
</dbReference>